<proteinExistence type="predicted"/>
<reference evidence="1 2" key="1">
    <citation type="submission" date="2021-01" db="EMBL/GenBank/DDBJ databases">
        <title>WGS of actinomycetes isolated from Thailand.</title>
        <authorList>
            <person name="Thawai C."/>
        </authorList>
    </citation>
    <scope>NUCLEOTIDE SEQUENCE [LARGE SCALE GENOMIC DNA]</scope>
    <source>
        <strain evidence="1 2">CH5-8</strain>
    </source>
</reference>
<comment type="caution">
    <text evidence="1">The sequence shown here is derived from an EMBL/GenBank/DDBJ whole genome shotgun (WGS) entry which is preliminary data.</text>
</comment>
<dbReference type="Proteomes" id="UP000621386">
    <property type="component" value="Unassembled WGS sequence"/>
</dbReference>
<dbReference type="EMBL" id="JAERRH010000052">
    <property type="protein sequence ID" value="MBL1110674.1"/>
    <property type="molecule type" value="Genomic_DNA"/>
</dbReference>
<organism evidence="1 2">
    <name type="scientific">Streptomyces musisoli</name>
    <dbReference type="NCBI Taxonomy" id="2802280"/>
    <lineage>
        <taxon>Bacteria</taxon>
        <taxon>Bacillati</taxon>
        <taxon>Actinomycetota</taxon>
        <taxon>Actinomycetes</taxon>
        <taxon>Kitasatosporales</taxon>
        <taxon>Streptomycetaceae</taxon>
        <taxon>Streptomyces</taxon>
    </lineage>
</organism>
<keyword evidence="2" id="KW-1185">Reference proteome</keyword>
<dbReference type="RefSeq" id="WP_201828097.1">
    <property type="nucleotide sequence ID" value="NZ_JAERRH010000052.1"/>
</dbReference>
<gene>
    <name evidence="1" type="ORF">JK361_40110</name>
</gene>
<protein>
    <submittedName>
        <fullName evidence="1">Uncharacterized protein</fullName>
    </submittedName>
</protein>
<accession>A0ABS1PE63</accession>
<sequence>MDVAVSGEHVGSFASFAPAPGAQWSFTEFCKSFGQAMANSKELPPATETPL</sequence>
<evidence type="ECO:0000313" key="1">
    <source>
        <dbReference type="EMBL" id="MBL1110674.1"/>
    </source>
</evidence>
<evidence type="ECO:0000313" key="2">
    <source>
        <dbReference type="Proteomes" id="UP000621386"/>
    </source>
</evidence>
<name>A0ABS1PE63_9ACTN</name>